<dbReference type="Gene3D" id="1.25.10.10">
    <property type="entry name" value="Leucine-rich Repeat Variant"/>
    <property type="match status" value="1"/>
</dbReference>
<evidence type="ECO:0008006" key="3">
    <source>
        <dbReference type="Google" id="ProtNLM"/>
    </source>
</evidence>
<dbReference type="InterPro" id="IPR016024">
    <property type="entry name" value="ARM-type_fold"/>
</dbReference>
<name>A0A5B9WEY4_9BACT</name>
<proteinExistence type="predicted"/>
<evidence type="ECO:0000313" key="1">
    <source>
        <dbReference type="EMBL" id="QEH38440.1"/>
    </source>
</evidence>
<sequence length="420" mass="45375">MASPLDRLDGVGWARLSHAYGRAGDVPGFLRALLSTDAEARRKGLGDLQWTICHQGSRYRASAPAVPFLFDVLEAPGTQDRAPLIDLLASLAVGYQEWHVPLGFDPFAAFAEGEVPWQEIDPDELRATDPEEEDDHDPGLLNLLWEKDAYEAVLRRVYVFQELTNDGDRGVRIAAAKALAWFPAAGGASAPLLRRIAREGADPDERANATLGLGILGHVLRDDSDATWMRGELAPDRPELVRLAAAISLGVLLGPAIPGEALTVLLEAVQDLAATTAMGATIPWHWLGLGAHASAVLRHVRPEPTAANLAALGRAAERVAEPMGGPDLFAALLGVVFPDRGAIPTRMVPPSGFPQVDPARLTAEQAEALRAIGRAPVWNREPFHDGRLMDVGLEFRLPWDPKRYRALLEDLDAQGRPPTS</sequence>
<reference evidence="1 2" key="1">
    <citation type="submission" date="2019-08" db="EMBL/GenBank/DDBJ databases">
        <title>Deep-cultivation of Planctomycetes and their phenomic and genomic characterization uncovers novel biology.</title>
        <authorList>
            <person name="Wiegand S."/>
            <person name="Jogler M."/>
            <person name="Boedeker C."/>
            <person name="Pinto D."/>
            <person name="Vollmers J."/>
            <person name="Rivas-Marin E."/>
            <person name="Kohn T."/>
            <person name="Peeters S.H."/>
            <person name="Heuer A."/>
            <person name="Rast P."/>
            <person name="Oberbeckmann S."/>
            <person name="Bunk B."/>
            <person name="Jeske O."/>
            <person name="Meyerdierks A."/>
            <person name="Storesund J.E."/>
            <person name="Kallscheuer N."/>
            <person name="Luecker S."/>
            <person name="Lage O.M."/>
            <person name="Pohl T."/>
            <person name="Merkel B.J."/>
            <person name="Hornburger P."/>
            <person name="Mueller R.-W."/>
            <person name="Bruemmer F."/>
            <person name="Labrenz M."/>
            <person name="Spormann A.M."/>
            <person name="Op den Camp H."/>
            <person name="Overmann J."/>
            <person name="Amann R."/>
            <person name="Jetten M.S.M."/>
            <person name="Mascher T."/>
            <person name="Medema M.H."/>
            <person name="Devos D.P."/>
            <person name="Kaster A.-K."/>
            <person name="Ovreas L."/>
            <person name="Rohde M."/>
            <person name="Galperin M.Y."/>
            <person name="Jogler C."/>
        </authorList>
    </citation>
    <scope>NUCLEOTIDE SEQUENCE [LARGE SCALE GENOMIC DNA]</scope>
    <source>
        <strain evidence="1 2">OJF2</strain>
    </source>
</reference>
<evidence type="ECO:0000313" key="2">
    <source>
        <dbReference type="Proteomes" id="UP000324233"/>
    </source>
</evidence>
<accession>A0A5B9WEY4</accession>
<dbReference type="EMBL" id="CP042997">
    <property type="protein sequence ID" value="QEH38440.1"/>
    <property type="molecule type" value="Genomic_DNA"/>
</dbReference>
<organism evidence="1 2">
    <name type="scientific">Aquisphaera giovannonii</name>
    <dbReference type="NCBI Taxonomy" id="406548"/>
    <lineage>
        <taxon>Bacteria</taxon>
        <taxon>Pseudomonadati</taxon>
        <taxon>Planctomycetota</taxon>
        <taxon>Planctomycetia</taxon>
        <taxon>Isosphaerales</taxon>
        <taxon>Isosphaeraceae</taxon>
        <taxon>Aquisphaera</taxon>
    </lineage>
</organism>
<gene>
    <name evidence="1" type="ORF">OJF2_70410</name>
</gene>
<dbReference type="RefSeq" id="WP_148597878.1">
    <property type="nucleotide sequence ID" value="NZ_CP042997.1"/>
</dbReference>
<dbReference type="KEGG" id="agv:OJF2_70410"/>
<keyword evidence="2" id="KW-1185">Reference proteome</keyword>
<dbReference type="InterPro" id="IPR011989">
    <property type="entry name" value="ARM-like"/>
</dbReference>
<dbReference type="AlphaFoldDB" id="A0A5B9WEY4"/>
<dbReference type="SUPFAM" id="SSF48371">
    <property type="entry name" value="ARM repeat"/>
    <property type="match status" value="1"/>
</dbReference>
<protein>
    <recommendedName>
        <fullName evidence="3">HEAT repeat protein</fullName>
    </recommendedName>
</protein>
<dbReference type="OrthoDB" id="292843at2"/>
<dbReference type="Proteomes" id="UP000324233">
    <property type="component" value="Chromosome"/>
</dbReference>